<gene>
    <name evidence="1" type="ORF">KOR34_00890</name>
</gene>
<dbReference type="SUPFAM" id="SSF53448">
    <property type="entry name" value="Nucleotide-diphospho-sugar transferases"/>
    <property type="match status" value="1"/>
</dbReference>
<proteinExistence type="predicted"/>
<dbReference type="OrthoDB" id="215285at2"/>
<evidence type="ECO:0000313" key="1">
    <source>
        <dbReference type="EMBL" id="TWT35201.1"/>
    </source>
</evidence>
<dbReference type="AlphaFoldDB" id="A0A5C5VA75"/>
<protein>
    <recommendedName>
        <fullName evidence="3">Glycosyl transferase family 2</fullName>
    </recommendedName>
</protein>
<dbReference type="Proteomes" id="UP000316714">
    <property type="component" value="Unassembled WGS sequence"/>
</dbReference>
<evidence type="ECO:0000313" key="2">
    <source>
        <dbReference type="Proteomes" id="UP000316714"/>
    </source>
</evidence>
<dbReference type="InterPro" id="IPR029044">
    <property type="entry name" value="Nucleotide-diphossugar_trans"/>
</dbReference>
<dbReference type="RefSeq" id="WP_146561189.1">
    <property type="nucleotide sequence ID" value="NZ_SIHJ01000001.1"/>
</dbReference>
<dbReference type="CDD" id="cd00761">
    <property type="entry name" value="Glyco_tranf_GTA_type"/>
    <property type="match status" value="1"/>
</dbReference>
<keyword evidence="2" id="KW-1185">Reference proteome</keyword>
<dbReference type="EMBL" id="SIHJ01000001">
    <property type="protein sequence ID" value="TWT35201.1"/>
    <property type="molecule type" value="Genomic_DNA"/>
</dbReference>
<dbReference type="Gene3D" id="3.90.550.10">
    <property type="entry name" value="Spore Coat Polysaccharide Biosynthesis Protein SpsA, Chain A"/>
    <property type="match status" value="1"/>
</dbReference>
<evidence type="ECO:0008006" key="3">
    <source>
        <dbReference type="Google" id="ProtNLM"/>
    </source>
</evidence>
<name>A0A5C5VA75_9BACT</name>
<organism evidence="1 2">
    <name type="scientific">Posidoniimonas corsicana</name>
    <dbReference type="NCBI Taxonomy" id="1938618"/>
    <lineage>
        <taxon>Bacteria</taxon>
        <taxon>Pseudomonadati</taxon>
        <taxon>Planctomycetota</taxon>
        <taxon>Planctomycetia</taxon>
        <taxon>Pirellulales</taxon>
        <taxon>Lacipirellulaceae</taxon>
        <taxon>Posidoniimonas</taxon>
    </lineage>
</organism>
<comment type="caution">
    <text evidence="1">The sequence shown here is derived from an EMBL/GenBank/DDBJ whole genome shotgun (WGS) entry which is preliminary data.</text>
</comment>
<accession>A0A5C5VA75</accession>
<sequence length="221" mass="24887">MPKVSALMITGKSSHRRSLAEIAVRCFQRQTHSDRELIIVNTAPDAPWFTTQASGVHETALPRSDATLGELRNLSVQLARGEFVLQWDDDDWHHPHRMAWQVSKHSPGEMTILRRQYCLDAVTGEAGVIDGLDLKRDPKGIAGTVLCEPRSLHYPARARDEDTLALRGKPVNIVENEPSLYVRVYHGGNTWSRDHILGRITRPVPDQNFVERIGALYTPID</sequence>
<reference evidence="1 2" key="1">
    <citation type="submission" date="2019-02" db="EMBL/GenBank/DDBJ databases">
        <title>Deep-cultivation of Planctomycetes and their phenomic and genomic characterization uncovers novel biology.</title>
        <authorList>
            <person name="Wiegand S."/>
            <person name="Jogler M."/>
            <person name="Boedeker C."/>
            <person name="Pinto D."/>
            <person name="Vollmers J."/>
            <person name="Rivas-Marin E."/>
            <person name="Kohn T."/>
            <person name="Peeters S.H."/>
            <person name="Heuer A."/>
            <person name="Rast P."/>
            <person name="Oberbeckmann S."/>
            <person name="Bunk B."/>
            <person name="Jeske O."/>
            <person name="Meyerdierks A."/>
            <person name="Storesund J.E."/>
            <person name="Kallscheuer N."/>
            <person name="Luecker S."/>
            <person name="Lage O.M."/>
            <person name="Pohl T."/>
            <person name="Merkel B.J."/>
            <person name="Hornburger P."/>
            <person name="Mueller R.-W."/>
            <person name="Bruemmer F."/>
            <person name="Labrenz M."/>
            <person name="Spormann A.M."/>
            <person name="Op Den Camp H."/>
            <person name="Overmann J."/>
            <person name="Amann R."/>
            <person name="Jetten M.S.M."/>
            <person name="Mascher T."/>
            <person name="Medema M.H."/>
            <person name="Devos D.P."/>
            <person name="Kaster A.-K."/>
            <person name="Ovreas L."/>
            <person name="Rohde M."/>
            <person name="Galperin M.Y."/>
            <person name="Jogler C."/>
        </authorList>
    </citation>
    <scope>NUCLEOTIDE SEQUENCE [LARGE SCALE GENOMIC DNA]</scope>
    <source>
        <strain evidence="1 2">KOR34</strain>
    </source>
</reference>